<protein>
    <recommendedName>
        <fullName evidence="2">Fe2OG dioxygenase domain-containing protein</fullName>
    </recommendedName>
</protein>
<evidence type="ECO:0000256" key="1">
    <source>
        <dbReference type="SAM" id="MobiDB-lite"/>
    </source>
</evidence>
<feature type="compositionally biased region" description="Basic and acidic residues" evidence="1">
    <location>
        <begin position="507"/>
        <end position="516"/>
    </location>
</feature>
<evidence type="ECO:0000259" key="2">
    <source>
        <dbReference type="PROSITE" id="PS51471"/>
    </source>
</evidence>
<dbReference type="InterPro" id="IPR005123">
    <property type="entry name" value="Oxoglu/Fe-dep_dioxygenase_dom"/>
</dbReference>
<evidence type="ECO:0000313" key="3">
    <source>
        <dbReference type="EMBL" id="KAJ3484092.1"/>
    </source>
</evidence>
<organism evidence="3 4">
    <name type="scientific">Meripilus lineatus</name>
    <dbReference type="NCBI Taxonomy" id="2056292"/>
    <lineage>
        <taxon>Eukaryota</taxon>
        <taxon>Fungi</taxon>
        <taxon>Dikarya</taxon>
        <taxon>Basidiomycota</taxon>
        <taxon>Agaricomycotina</taxon>
        <taxon>Agaricomycetes</taxon>
        <taxon>Polyporales</taxon>
        <taxon>Meripilaceae</taxon>
        <taxon>Meripilus</taxon>
    </lineage>
</organism>
<dbReference type="Gene3D" id="2.60.120.620">
    <property type="entry name" value="q2cbj1_9rhob like domain"/>
    <property type="match status" value="1"/>
</dbReference>
<feature type="region of interest" description="Disordered" evidence="1">
    <location>
        <begin position="474"/>
        <end position="516"/>
    </location>
</feature>
<dbReference type="EMBL" id="JANAWD010000202">
    <property type="protein sequence ID" value="KAJ3484092.1"/>
    <property type="molecule type" value="Genomic_DNA"/>
</dbReference>
<feature type="compositionally biased region" description="Polar residues" evidence="1">
    <location>
        <begin position="484"/>
        <end position="493"/>
    </location>
</feature>
<dbReference type="PANTHER" id="PTHR33099:SF7">
    <property type="entry name" value="MYND-TYPE DOMAIN-CONTAINING PROTEIN"/>
    <property type="match status" value="1"/>
</dbReference>
<dbReference type="InterPro" id="IPR044862">
    <property type="entry name" value="Pro_4_hyd_alph_FE2OG_OXY"/>
</dbReference>
<feature type="domain" description="Fe2OG dioxygenase" evidence="2">
    <location>
        <begin position="41"/>
        <end position="137"/>
    </location>
</feature>
<sequence length="516" mass="57964">MGTKSVIDKTVRDTWEIDAKLNSVEKACKVLGVNYAASQPRWEPYKLLLYETGSHFLPHVDTEKVDGMFATIVVVLPSRYTGGEACISHNGVDTTHDCSQTSLNTTTVMAWYTDVMHEIKPITSGYRLAISFNLIHTTNSLRPALGINAAFVRKVKEVLLSWVEMQEGSEVLEKIVFLLDHRYSKANLRGSALKGLDDLRVSLVQQVCNEVGFSLGLATVVCRLVGSPVGEGVYRGRHRREFPDGKHDNGDIDFDYIEKRIIAIEDFVDLDGNAILDRLPVGIKTELIPLNPTKRLENEDPDEQEYQGYMGNYPGTLRRWYRRTALVIWPEENSYYFVYQGKGLCYACHTLDKEDSPDAGLAEWILSQAAILPTSCIPAVCRAAIRWNDKALWGRAVNTLFWHKGHPLLDNEGLGQAFDAFGFEGINQFLSHVLKASPRSEDSLDLITGLEALLRRYDDPEAISSWIRKQRDDTRPMIVAPGDSPNTAETQTRPVEDHSERKRKGLHHDGDSADVT</sequence>
<dbReference type="AlphaFoldDB" id="A0AAD5V421"/>
<dbReference type="Proteomes" id="UP001212997">
    <property type="component" value="Unassembled WGS sequence"/>
</dbReference>
<name>A0AAD5V421_9APHY</name>
<keyword evidence="4" id="KW-1185">Reference proteome</keyword>
<accession>A0AAD5V421</accession>
<proteinExistence type="predicted"/>
<gene>
    <name evidence="3" type="ORF">NLI96_g5883</name>
</gene>
<dbReference type="PANTHER" id="PTHR33099">
    <property type="entry name" value="FE2OG DIOXYGENASE DOMAIN-CONTAINING PROTEIN"/>
    <property type="match status" value="1"/>
</dbReference>
<dbReference type="PROSITE" id="PS51471">
    <property type="entry name" value="FE2OG_OXY"/>
    <property type="match status" value="1"/>
</dbReference>
<dbReference type="Pfam" id="PF13640">
    <property type="entry name" value="2OG-FeII_Oxy_3"/>
    <property type="match status" value="1"/>
</dbReference>
<reference evidence="3" key="1">
    <citation type="submission" date="2022-07" db="EMBL/GenBank/DDBJ databases">
        <title>Genome Sequence of Physisporinus lineatus.</title>
        <authorList>
            <person name="Buettner E."/>
        </authorList>
    </citation>
    <scope>NUCLEOTIDE SEQUENCE</scope>
    <source>
        <strain evidence="3">VT162</strain>
    </source>
</reference>
<evidence type="ECO:0000313" key="4">
    <source>
        <dbReference type="Proteomes" id="UP001212997"/>
    </source>
</evidence>
<comment type="caution">
    <text evidence="3">The sequence shown here is derived from an EMBL/GenBank/DDBJ whole genome shotgun (WGS) entry which is preliminary data.</text>
</comment>